<dbReference type="InterPro" id="IPR000182">
    <property type="entry name" value="GNAT_dom"/>
</dbReference>
<dbReference type="OrthoDB" id="7205533at2"/>
<evidence type="ECO:0000313" key="2">
    <source>
        <dbReference type="EMBL" id="AKP66279.1"/>
    </source>
</evidence>
<dbReference type="PANTHER" id="PTHR43617:SF33">
    <property type="entry name" value="SPORE COAT POLYSACCHARIDE BIOSYNTHESIS PROTEIN SPSD"/>
    <property type="match status" value="1"/>
</dbReference>
<dbReference type="Proteomes" id="UP000036106">
    <property type="component" value="Chromosome"/>
</dbReference>
<dbReference type="PANTHER" id="PTHR43617">
    <property type="entry name" value="L-AMINO ACID N-ACETYLTRANSFERASE"/>
    <property type="match status" value="1"/>
</dbReference>
<dbReference type="GO" id="GO:0016747">
    <property type="term" value="F:acyltransferase activity, transferring groups other than amino-acyl groups"/>
    <property type="evidence" value="ECO:0007669"/>
    <property type="project" value="InterPro"/>
</dbReference>
<dbReference type="Pfam" id="PF00583">
    <property type="entry name" value="Acetyltransf_1"/>
    <property type="match status" value="1"/>
</dbReference>
<organism evidence="2 3">
    <name type="scientific">Companilactobacillus ginsenosidimutans</name>
    <dbReference type="NCBI Taxonomy" id="1007676"/>
    <lineage>
        <taxon>Bacteria</taxon>
        <taxon>Bacillati</taxon>
        <taxon>Bacillota</taxon>
        <taxon>Bacilli</taxon>
        <taxon>Lactobacillales</taxon>
        <taxon>Lactobacillaceae</taxon>
        <taxon>Companilactobacillus</taxon>
    </lineage>
</organism>
<dbReference type="STRING" id="1007676.ABM34_01085"/>
<dbReference type="CDD" id="cd04301">
    <property type="entry name" value="NAT_SF"/>
    <property type="match status" value="1"/>
</dbReference>
<feature type="domain" description="N-acetyltransferase" evidence="1">
    <location>
        <begin position="4"/>
        <end position="164"/>
    </location>
</feature>
<dbReference type="AlphaFoldDB" id="A0A0H4QD67"/>
<dbReference type="KEGG" id="lgn:ABM34_01085"/>
<dbReference type="InterPro" id="IPR016181">
    <property type="entry name" value="Acyl_CoA_acyltransferase"/>
</dbReference>
<reference evidence="3" key="1">
    <citation type="submission" date="2015-07" db="EMBL/GenBank/DDBJ databases">
        <title>Lactobacillus ginsenosidimutans/EMML 3141/ whole genome sequencing.</title>
        <authorList>
            <person name="Kim M.K."/>
            <person name="Im W.-T."/>
            <person name="Srinivasan S."/>
            <person name="Lee J.-J."/>
        </authorList>
    </citation>
    <scope>NUCLEOTIDE SEQUENCE [LARGE SCALE GENOMIC DNA]</scope>
    <source>
        <strain evidence="3">EMML 3041</strain>
    </source>
</reference>
<evidence type="ECO:0000313" key="3">
    <source>
        <dbReference type="Proteomes" id="UP000036106"/>
    </source>
</evidence>
<dbReference type="SUPFAM" id="SSF55729">
    <property type="entry name" value="Acyl-CoA N-acyltransferases (Nat)"/>
    <property type="match status" value="1"/>
</dbReference>
<dbReference type="Gene3D" id="3.40.630.30">
    <property type="match status" value="1"/>
</dbReference>
<keyword evidence="2" id="KW-0808">Transferase</keyword>
<keyword evidence="3" id="KW-1185">Reference proteome</keyword>
<evidence type="ECO:0000259" key="1">
    <source>
        <dbReference type="PROSITE" id="PS51186"/>
    </source>
</evidence>
<dbReference type="InterPro" id="IPR050276">
    <property type="entry name" value="MshD_Acetyltransferase"/>
</dbReference>
<proteinExistence type="predicted"/>
<gene>
    <name evidence="2" type="ORF">ABM34_01085</name>
</gene>
<sequence>MNKIEIVACDKDDLKTLQRVSRQTFSDTFDEYNTKENMNKFLEDAYSQETLLKELDDINSQFYLAKVDGDIAGYLKENYKDGEFVLERIYVEKTFQKYGLGKILLDHAISAAKLNHCDHINLGVWEHNENAKAFYKKMGFERISQHIFNLGDDPQTDYILTKKL</sequence>
<accession>A0A0H4QD67</accession>
<protein>
    <submittedName>
        <fullName evidence="2">GNAT family acetyltransferase</fullName>
    </submittedName>
</protein>
<dbReference type="EMBL" id="CP012034">
    <property type="protein sequence ID" value="AKP66279.1"/>
    <property type="molecule type" value="Genomic_DNA"/>
</dbReference>
<dbReference type="RefSeq" id="WP_048702554.1">
    <property type="nucleotide sequence ID" value="NZ_CP012034.1"/>
</dbReference>
<name>A0A0H4QD67_9LACO</name>
<dbReference type="PROSITE" id="PS51186">
    <property type="entry name" value="GNAT"/>
    <property type="match status" value="1"/>
</dbReference>
<dbReference type="PATRIC" id="fig|1007676.4.peg.228"/>